<dbReference type="AlphaFoldDB" id="A0A9N8ZTM5"/>
<dbReference type="GO" id="GO:0051225">
    <property type="term" value="P:spindle assembly"/>
    <property type="evidence" value="ECO:0007669"/>
    <property type="project" value="TreeGrafter"/>
</dbReference>
<dbReference type="PANTHER" id="PTHR14352:SF2">
    <property type="entry name" value="HAUS AUGMIN-LIKE COMPLEX SUBUNIT 7"/>
    <property type="match status" value="1"/>
</dbReference>
<dbReference type="PANTHER" id="PTHR14352">
    <property type="entry name" value="HAUS AUGMIN-LIKE COMPLEX SUBUNIT 7"/>
    <property type="match status" value="1"/>
</dbReference>
<reference evidence="2" key="1">
    <citation type="submission" date="2021-06" db="EMBL/GenBank/DDBJ databases">
        <authorList>
            <person name="Kallberg Y."/>
            <person name="Tangrot J."/>
            <person name="Rosling A."/>
        </authorList>
    </citation>
    <scope>NUCLEOTIDE SEQUENCE</scope>
    <source>
        <strain evidence="2">IA702</strain>
    </source>
</reference>
<organism evidence="2 3">
    <name type="scientific">Paraglomus occultum</name>
    <dbReference type="NCBI Taxonomy" id="144539"/>
    <lineage>
        <taxon>Eukaryota</taxon>
        <taxon>Fungi</taxon>
        <taxon>Fungi incertae sedis</taxon>
        <taxon>Mucoromycota</taxon>
        <taxon>Glomeromycotina</taxon>
        <taxon>Glomeromycetes</taxon>
        <taxon>Paraglomerales</taxon>
        <taxon>Paraglomeraceae</taxon>
        <taxon>Paraglomus</taxon>
    </lineage>
</organism>
<proteinExistence type="predicted"/>
<evidence type="ECO:0000313" key="3">
    <source>
        <dbReference type="Proteomes" id="UP000789572"/>
    </source>
</evidence>
<gene>
    <name evidence="2" type="ORF">POCULU_LOCUS2839</name>
</gene>
<dbReference type="GO" id="GO:0051011">
    <property type="term" value="F:microtubule minus-end binding"/>
    <property type="evidence" value="ECO:0007669"/>
    <property type="project" value="TreeGrafter"/>
</dbReference>
<name>A0A9N8ZTM5_9GLOM</name>
<keyword evidence="1" id="KW-0175">Coiled coil</keyword>
<dbReference type="Proteomes" id="UP000789572">
    <property type="component" value="Unassembled WGS sequence"/>
</dbReference>
<dbReference type="EMBL" id="CAJVPJ010000284">
    <property type="protein sequence ID" value="CAG8506382.1"/>
    <property type="molecule type" value="Genomic_DNA"/>
</dbReference>
<feature type="coiled-coil region" evidence="1">
    <location>
        <begin position="55"/>
        <end position="82"/>
    </location>
</feature>
<sequence>MDELIQACSLLDNLVAKRHLLTAVKSENFELFPNDILSLMPADKTNHGNALKEYAARERFEMENLQSELEFIQQSFDDCQDDREIDDKLLVELREISSTLNQHLTKFVEVYDNELAIWTKNKAEQIEFGLGPKVREAHMRICQLHETLNNMEEIRRTHNHIIYGRSHNVQYSEQNTDEMNSNIQLSNDAIVKLELVDAILRDGLLRRKRGVGNKPINTATSL</sequence>
<dbReference type="GO" id="GO:0070652">
    <property type="term" value="C:HAUS complex"/>
    <property type="evidence" value="ECO:0007669"/>
    <property type="project" value="TreeGrafter"/>
</dbReference>
<protein>
    <submittedName>
        <fullName evidence="2">8391_t:CDS:1</fullName>
    </submittedName>
</protein>
<dbReference type="InterPro" id="IPR029711">
    <property type="entry name" value="Haus7-like"/>
</dbReference>
<dbReference type="OrthoDB" id="2346021at2759"/>
<evidence type="ECO:0000256" key="1">
    <source>
        <dbReference type="SAM" id="Coils"/>
    </source>
</evidence>
<evidence type="ECO:0000313" key="2">
    <source>
        <dbReference type="EMBL" id="CAG8506382.1"/>
    </source>
</evidence>
<dbReference type="GO" id="GO:0031023">
    <property type="term" value="P:microtubule organizing center organization"/>
    <property type="evidence" value="ECO:0007669"/>
    <property type="project" value="TreeGrafter"/>
</dbReference>
<keyword evidence="3" id="KW-1185">Reference proteome</keyword>
<accession>A0A9N8ZTM5</accession>
<comment type="caution">
    <text evidence="2">The sequence shown here is derived from an EMBL/GenBank/DDBJ whole genome shotgun (WGS) entry which is preliminary data.</text>
</comment>